<keyword evidence="3" id="KW-1185">Reference proteome</keyword>
<dbReference type="GO" id="GO:0007034">
    <property type="term" value="P:vacuolar transport"/>
    <property type="evidence" value="ECO:0007669"/>
    <property type="project" value="TreeGrafter"/>
</dbReference>
<dbReference type="PANTHER" id="PTHR28218">
    <property type="entry name" value="VPS4-ASSOCIATED PROTEIN 1"/>
    <property type="match status" value="1"/>
</dbReference>
<dbReference type="AlphaFoldDB" id="A0A0G4LR44"/>
<dbReference type="PANTHER" id="PTHR28218:SF1">
    <property type="entry name" value="VPS4-ASSOCIATED PROTEIN 1"/>
    <property type="match status" value="1"/>
</dbReference>
<reference evidence="2 3" key="1">
    <citation type="submission" date="2015-05" db="EMBL/GenBank/DDBJ databases">
        <authorList>
            <person name="Wang D.B."/>
            <person name="Wang M."/>
        </authorList>
    </citation>
    <scope>NUCLEOTIDE SEQUENCE [LARGE SCALE GENOMIC DNA]</scope>
    <source>
        <strain evidence="2">VL1</strain>
    </source>
</reference>
<dbReference type="Pfam" id="PF08432">
    <property type="entry name" value="Vfa1"/>
    <property type="match status" value="1"/>
</dbReference>
<evidence type="ECO:0000313" key="2">
    <source>
        <dbReference type="EMBL" id="CRK24522.1"/>
    </source>
</evidence>
<feature type="compositionally biased region" description="Basic and acidic residues" evidence="1">
    <location>
        <begin position="64"/>
        <end position="117"/>
    </location>
</feature>
<dbReference type="GO" id="GO:0005768">
    <property type="term" value="C:endosome"/>
    <property type="evidence" value="ECO:0007669"/>
    <property type="project" value="TreeGrafter"/>
</dbReference>
<name>A0A0G4LR44_VERLO</name>
<protein>
    <recommendedName>
        <fullName evidence="4">VPS4-associated protein 1</fullName>
    </recommendedName>
</protein>
<gene>
    <name evidence="2" type="ORF">BN1708_013996</name>
</gene>
<dbReference type="EMBL" id="CVQH01017557">
    <property type="protein sequence ID" value="CRK24522.1"/>
    <property type="molecule type" value="Genomic_DNA"/>
</dbReference>
<evidence type="ECO:0008006" key="4">
    <source>
        <dbReference type="Google" id="ProtNLM"/>
    </source>
</evidence>
<dbReference type="InterPro" id="IPR013640">
    <property type="entry name" value="Vfa1"/>
</dbReference>
<sequence>MSFANIYTHRKVADTAAKGCDVCYRSTTSVLVAPENKDFFFVCPSHLKDRNFCAPIIDTAAVEAKKKKEMDEELERVKKEYEERQRKKKEKEAQEKSEEKDKDKSSQTEDKKSTDKKDDDEDKACATLQRKRSKQLTSSAMLPKPTKIAKTVSRNFFALRIEKKRQIELAKRNRERIAQPNFFPSVPKGAPNSG</sequence>
<dbReference type="Proteomes" id="UP000044602">
    <property type="component" value="Unassembled WGS sequence"/>
</dbReference>
<feature type="region of interest" description="Disordered" evidence="1">
    <location>
        <begin position="64"/>
        <end position="153"/>
    </location>
</feature>
<organism evidence="2 3">
    <name type="scientific">Verticillium longisporum</name>
    <name type="common">Verticillium dahliae var. longisporum</name>
    <dbReference type="NCBI Taxonomy" id="100787"/>
    <lineage>
        <taxon>Eukaryota</taxon>
        <taxon>Fungi</taxon>
        <taxon>Dikarya</taxon>
        <taxon>Ascomycota</taxon>
        <taxon>Pezizomycotina</taxon>
        <taxon>Sordariomycetes</taxon>
        <taxon>Hypocreomycetidae</taxon>
        <taxon>Glomerellales</taxon>
        <taxon>Plectosphaerellaceae</taxon>
        <taxon>Verticillium</taxon>
    </lineage>
</organism>
<evidence type="ECO:0000256" key="1">
    <source>
        <dbReference type="SAM" id="MobiDB-lite"/>
    </source>
</evidence>
<proteinExistence type="predicted"/>
<accession>A0A0G4LR44</accession>
<evidence type="ECO:0000313" key="3">
    <source>
        <dbReference type="Proteomes" id="UP000044602"/>
    </source>
</evidence>